<reference evidence="2" key="1">
    <citation type="submission" date="2011-07" db="EMBL/GenBank/DDBJ databases">
        <title>Divergent evolution of antigenic variation in African trypanosomes.</title>
        <authorList>
            <person name="Jackson A.P."/>
            <person name="Berry A."/>
            <person name="Allison H.C."/>
            <person name="Burton P."/>
            <person name="Anderson J."/>
            <person name="Aslett M."/>
            <person name="Brown R."/>
            <person name="Corton N."/>
            <person name="Harris D."/>
            <person name="Hauser H."/>
            <person name="Gamble J."/>
            <person name="Gilderthorp R."/>
            <person name="McQuillan J."/>
            <person name="Quail M.A."/>
            <person name="Sanders M."/>
            <person name="Van Tonder A."/>
            <person name="Ginger M.L."/>
            <person name="Donelson J.E."/>
            <person name="Field M.C."/>
            <person name="Barry J.D."/>
            <person name="Berriman M."/>
            <person name="Hertz-Fowler C."/>
        </authorList>
    </citation>
    <scope>NUCLEOTIDE SEQUENCE [LARGE SCALE GENOMIC DNA]</scope>
    <source>
        <strain evidence="2">IL3000</strain>
    </source>
</reference>
<protein>
    <submittedName>
        <fullName evidence="1">WGS project CAEQ00000000 data, annotated contig 1643</fullName>
    </submittedName>
</protein>
<evidence type="ECO:0000313" key="2">
    <source>
        <dbReference type="Proteomes" id="UP000000702"/>
    </source>
</evidence>
<accession>F9W7R1</accession>
<gene>
    <name evidence="1" type="ORF">TCIL3000_0_40020</name>
</gene>
<sequence length="169" mass="19098">MIIYIYICVYIIRMCVCVMRGCCCCVLVCVRCPSFVRIIPIRIRPGVVCGVCWGNRTWWGAAVVPAAISKTRLGARTCPNTRPPCRSLSLVLRGCLRLCARPARARRRWRGGDDVFLCRPTLIVCALARFSPSSSPPRPHLFRAFPRVLGEWRRKCVCLEEEGAVGEIW</sequence>
<comment type="caution">
    <text evidence="1">The sequence shown here is derived from an EMBL/GenBank/DDBJ whole genome shotgun (WGS) entry which is preliminary data.</text>
</comment>
<reference evidence="1 2" key="2">
    <citation type="journal article" date="2012" name="Proc. Natl. Acad. Sci. U.S.A.">
        <title>Antigenic diversity is generated by distinct evolutionary mechanisms in African trypanosome species.</title>
        <authorList>
            <person name="Jackson A.P."/>
            <person name="Berry A."/>
            <person name="Aslett M."/>
            <person name="Allison H.C."/>
            <person name="Burton P."/>
            <person name="Vavrova-Anderson J."/>
            <person name="Brown R."/>
            <person name="Browne H."/>
            <person name="Corton N."/>
            <person name="Hauser H."/>
            <person name="Gamble J."/>
            <person name="Gilderthorp R."/>
            <person name="Marcello L."/>
            <person name="McQuillan J."/>
            <person name="Otto T.D."/>
            <person name="Quail M.A."/>
            <person name="Sanders M.J."/>
            <person name="van Tonder A."/>
            <person name="Ginger M.L."/>
            <person name="Field M.C."/>
            <person name="Barry J.D."/>
            <person name="Hertz-Fowler C."/>
            <person name="Berriman M."/>
        </authorList>
    </citation>
    <scope>NUCLEOTIDE SEQUENCE [LARGE SCALE GENOMIC DNA]</scope>
    <source>
        <strain evidence="1 2">IL3000</strain>
    </source>
</reference>
<name>F9W7R1_TRYCI</name>
<dbReference type="VEuPathDB" id="TriTrypDB:TcIL3000_0_40020"/>
<dbReference type="AlphaFoldDB" id="F9W7R1"/>
<dbReference type="EMBL" id="CAEQ01001068">
    <property type="protein sequence ID" value="CCD13233.1"/>
    <property type="molecule type" value="Genomic_DNA"/>
</dbReference>
<proteinExistence type="predicted"/>
<organism evidence="1 2">
    <name type="scientific">Trypanosoma congolense (strain IL3000)</name>
    <dbReference type="NCBI Taxonomy" id="1068625"/>
    <lineage>
        <taxon>Eukaryota</taxon>
        <taxon>Discoba</taxon>
        <taxon>Euglenozoa</taxon>
        <taxon>Kinetoplastea</taxon>
        <taxon>Metakinetoplastina</taxon>
        <taxon>Trypanosomatida</taxon>
        <taxon>Trypanosomatidae</taxon>
        <taxon>Trypanosoma</taxon>
        <taxon>Nannomonas</taxon>
    </lineage>
</organism>
<evidence type="ECO:0000313" key="1">
    <source>
        <dbReference type="EMBL" id="CCD13233.1"/>
    </source>
</evidence>
<keyword evidence="2" id="KW-1185">Reference proteome</keyword>
<dbReference type="Proteomes" id="UP000000702">
    <property type="component" value="Unassembled WGS sequence"/>
</dbReference>